<keyword evidence="3" id="KW-1185">Reference proteome</keyword>
<organism evidence="2 3">
    <name type="scientific">Thermosynechococcus sichuanensis E542</name>
    <dbReference type="NCBI Taxonomy" id="2016101"/>
    <lineage>
        <taxon>Bacteria</taxon>
        <taxon>Bacillati</taxon>
        <taxon>Cyanobacteriota</taxon>
        <taxon>Cyanophyceae</taxon>
        <taxon>Acaryochloridales</taxon>
        <taxon>Thermosynechococcaceae</taxon>
        <taxon>Thermosynechococcus</taxon>
        <taxon>Thermosynechococcus sichuanensis</taxon>
    </lineage>
</organism>
<protein>
    <submittedName>
        <fullName evidence="2">Uncharacterized protein</fullName>
    </submittedName>
</protein>
<feature type="compositionally biased region" description="Polar residues" evidence="1">
    <location>
        <begin position="263"/>
        <end position="282"/>
    </location>
</feature>
<feature type="region of interest" description="Disordered" evidence="1">
    <location>
        <begin position="203"/>
        <end position="225"/>
    </location>
</feature>
<proteinExistence type="predicted"/>
<dbReference type="SUPFAM" id="SSF110849">
    <property type="entry name" value="ParB/Sulfiredoxin"/>
    <property type="match status" value="1"/>
</dbReference>
<evidence type="ECO:0000313" key="3">
    <source>
        <dbReference type="Proteomes" id="UP000261812"/>
    </source>
</evidence>
<feature type="compositionally biased region" description="Polar residues" evidence="1">
    <location>
        <begin position="208"/>
        <end position="225"/>
    </location>
</feature>
<feature type="region of interest" description="Disordered" evidence="1">
    <location>
        <begin position="255"/>
        <end position="282"/>
    </location>
</feature>
<dbReference type="EMBL" id="CP032152">
    <property type="protein sequence ID" value="QLL29328.1"/>
    <property type="molecule type" value="Genomic_DNA"/>
</dbReference>
<name>A0A7D6EW32_9CYAN</name>
<reference evidence="3" key="1">
    <citation type="submission" date="2018-09" db="EMBL/GenBank/DDBJ databases">
        <title>Complete genome sequence of thermophilic cyanobacteria strain Thermosynechococcus elongatus PKUAC-SCTE542.</title>
        <authorList>
            <person name="Liang Y."/>
            <person name="Tang J."/>
            <person name="Daroch M."/>
        </authorList>
    </citation>
    <scope>NUCLEOTIDE SEQUENCE [LARGE SCALE GENOMIC DNA]</scope>
    <source>
        <strain evidence="3">E542</strain>
    </source>
</reference>
<sequence>MISYKQVSVSDIQVKNPALTLKESEIERITEYLSISRTAFPPLVVRRLGSRLSCHTYELLQGYQQYCAAQKAKLDRINALILEENDTLEIETAILNQIQSNSPISEVTEEQTTGSSAFDSPASNANADIIKILLEQNQQILEQHKIICQSLEEMKTALAKINDRIDSLPPSQDQNQLELKVRLLNEGTEAQIEEWFKKAKVNKDKNSLPPSQVSLPTPTATPSTFSEDQNQLELKVRLLNEGTEAQIEERFKKAKVNKDKNSLPPSQVSLPTPTATPSTFSEDQNQLELKVRLLNEGTEAQIEEWFKKARVHKKTRESHLKKILNYRRQNPFKSLEDLTSCLNIKPGSLEKLKSCPIPPSFSP</sequence>
<evidence type="ECO:0000256" key="1">
    <source>
        <dbReference type="SAM" id="MobiDB-lite"/>
    </source>
</evidence>
<accession>A0A7D6EW32</accession>
<gene>
    <name evidence="2" type="ORF">D3A95_13290</name>
</gene>
<dbReference type="Proteomes" id="UP000261812">
    <property type="component" value="Chromosome"/>
</dbReference>
<evidence type="ECO:0000313" key="2">
    <source>
        <dbReference type="EMBL" id="QLL29328.1"/>
    </source>
</evidence>
<dbReference type="RefSeq" id="WP_181494723.1">
    <property type="nucleotide sequence ID" value="NZ_CP032152.1"/>
</dbReference>
<dbReference type="InterPro" id="IPR036086">
    <property type="entry name" value="ParB/Sulfiredoxin_sf"/>
</dbReference>
<dbReference type="AlphaFoldDB" id="A0A7D6EW32"/>
<dbReference type="KEGG" id="tsq:D3A95_13290"/>